<reference evidence="1" key="2">
    <citation type="submission" date="2020-09" db="EMBL/GenBank/DDBJ databases">
        <authorList>
            <person name="Sun Q."/>
            <person name="Zhou Y."/>
        </authorList>
    </citation>
    <scope>NUCLEOTIDE SEQUENCE</scope>
    <source>
        <strain evidence="1">CGMCC 1.7086</strain>
    </source>
</reference>
<proteinExistence type="predicted"/>
<name>A0A917YYK7_9ALTE</name>
<gene>
    <name evidence="1" type="ORF">GCM10010982_23720</name>
</gene>
<evidence type="ECO:0000313" key="2">
    <source>
        <dbReference type="Proteomes" id="UP000606935"/>
    </source>
</evidence>
<organism evidence="1 2">
    <name type="scientific">Bowmanella pacifica</name>
    <dbReference type="NCBI Taxonomy" id="502051"/>
    <lineage>
        <taxon>Bacteria</taxon>
        <taxon>Pseudomonadati</taxon>
        <taxon>Pseudomonadota</taxon>
        <taxon>Gammaproteobacteria</taxon>
        <taxon>Alteromonadales</taxon>
        <taxon>Alteromonadaceae</taxon>
        <taxon>Bowmanella</taxon>
    </lineage>
</organism>
<dbReference type="AlphaFoldDB" id="A0A917YYK7"/>
<dbReference type="Proteomes" id="UP000606935">
    <property type="component" value="Unassembled WGS sequence"/>
</dbReference>
<reference evidence="1" key="1">
    <citation type="journal article" date="2014" name="Int. J. Syst. Evol. Microbiol.">
        <title>Complete genome sequence of Corynebacterium casei LMG S-19264T (=DSM 44701T), isolated from a smear-ripened cheese.</title>
        <authorList>
            <consortium name="US DOE Joint Genome Institute (JGI-PGF)"/>
            <person name="Walter F."/>
            <person name="Albersmeier A."/>
            <person name="Kalinowski J."/>
            <person name="Ruckert C."/>
        </authorList>
    </citation>
    <scope>NUCLEOTIDE SEQUENCE</scope>
    <source>
        <strain evidence="1">CGMCC 1.7086</strain>
    </source>
</reference>
<keyword evidence="2" id="KW-1185">Reference proteome</keyword>
<comment type="caution">
    <text evidence="1">The sequence shown here is derived from an EMBL/GenBank/DDBJ whole genome shotgun (WGS) entry which is preliminary data.</text>
</comment>
<protein>
    <submittedName>
        <fullName evidence="1">Uncharacterized protein</fullName>
    </submittedName>
</protein>
<evidence type="ECO:0000313" key="1">
    <source>
        <dbReference type="EMBL" id="GGO70374.1"/>
    </source>
</evidence>
<dbReference type="EMBL" id="BMLS01000003">
    <property type="protein sequence ID" value="GGO70374.1"/>
    <property type="molecule type" value="Genomic_DNA"/>
</dbReference>
<accession>A0A917YYK7</accession>
<dbReference type="RefSeq" id="WP_188695135.1">
    <property type="nucleotide sequence ID" value="NZ_BMLS01000003.1"/>
</dbReference>
<sequence length="72" mass="8181">MHVQIAYQFDTEQDAYRFLNALRHWPVAEVDARFHRGTDSVKVSYEYASSGFDATSSELDDLAASHNGREIS</sequence>